<dbReference type="EMBL" id="AQHZ01000029">
    <property type="protein sequence ID" value="ENO17401.1"/>
    <property type="molecule type" value="Genomic_DNA"/>
</dbReference>
<name>N6X0T5_9ACTO</name>
<gene>
    <name evidence="1" type="ORF">HMPREF9004_1943</name>
</gene>
<dbReference type="PATRIC" id="fig|888050.3.peg.1861"/>
<dbReference type="RefSeq" id="WP_005965044.1">
    <property type="nucleotide sequence ID" value="NZ_CP040505.1"/>
</dbReference>
<accession>N6X0T5</accession>
<reference evidence="1 2" key="1">
    <citation type="submission" date="2013-03" db="EMBL/GenBank/DDBJ databases">
        <title>Reference genome for the Human Microbiome Project.</title>
        <authorList>
            <person name="Aqrawi P."/>
            <person name="Ayvaz T."/>
            <person name="Bess C."/>
            <person name="Blankenburg K."/>
            <person name="Coyle M."/>
            <person name="Deng J."/>
            <person name="Forbes L."/>
            <person name="Fowler G."/>
            <person name="Francisco L."/>
            <person name="Fu Q."/>
            <person name="Gibbs R."/>
            <person name="Gross S."/>
            <person name="Gubbala S."/>
            <person name="Hale W."/>
            <person name="Hemphill L."/>
            <person name="Highlander S."/>
            <person name="Hirani K."/>
            <person name="Jackson L."/>
            <person name="Jakkamsetti A."/>
            <person name="Javaid M."/>
            <person name="Jayaseelan J.C."/>
            <person name="Jiang H."/>
            <person name="Joshi V."/>
            <person name="Korchina V."/>
            <person name="Kovar C."/>
            <person name="Lara F."/>
            <person name="Lee S."/>
            <person name="Liu Y."/>
            <person name="Mata R."/>
            <person name="Mathew T."/>
            <person name="Munidasa M."/>
            <person name="Muzny D."/>
            <person name="Nazareth L."/>
            <person name="Ngo R."/>
            <person name="Nguyen L."/>
            <person name="Nguyen N."/>
            <person name="Okwuonu G."/>
            <person name="Ongeri F."/>
            <person name="Palculict T."/>
            <person name="Patil S."/>
            <person name="Petrosino J."/>
            <person name="Pham C."/>
            <person name="Pham P."/>
            <person name="Pu L.-L."/>
            <person name="Qin X."/>
            <person name="Qu J."/>
            <person name="Reid J."/>
            <person name="Ross M."/>
            <person name="Ruth R."/>
            <person name="Saada N."/>
            <person name="San Lucas F."/>
            <person name="Santibanez J."/>
            <person name="Shang Y."/>
            <person name="Simmons D."/>
            <person name="Song X.-Z."/>
            <person name="Tang L.-Y."/>
            <person name="Thornton R."/>
            <person name="Warren J."/>
            <person name="Weissenberger G."/>
            <person name="Wilczek-Boney K."/>
            <person name="Worley K."/>
            <person name="Youmans B."/>
            <person name="Zhang J."/>
            <person name="Zhang L."/>
            <person name="Zhao Z."/>
            <person name="Zhou C."/>
            <person name="Zhu D."/>
            <person name="Zhu Y."/>
        </authorList>
    </citation>
    <scope>NUCLEOTIDE SEQUENCE [LARGE SCALE GENOMIC DNA]</scope>
    <source>
        <strain evidence="1 2">F0333</strain>
    </source>
</reference>
<protein>
    <submittedName>
        <fullName evidence="1">Uncharacterized protein</fullName>
    </submittedName>
</protein>
<organism evidence="1 2">
    <name type="scientific">Schaalia cardiffensis F0333</name>
    <dbReference type="NCBI Taxonomy" id="888050"/>
    <lineage>
        <taxon>Bacteria</taxon>
        <taxon>Bacillati</taxon>
        <taxon>Actinomycetota</taxon>
        <taxon>Actinomycetes</taxon>
        <taxon>Actinomycetales</taxon>
        <taxon>Actinomycetaceae</taxon>
        <taxon>Schaalia</taxon>
    </lineage>
</organism>
<evidence type="ECO:0000313" key="2">
    <source>
        <dbReference type="Proteomes" id="UP000013015"/>
    </source>
</evidence>
<dbReference type="Proteomes" id="UP000013015">
    <property type="component" value="Unassembled WGS sequence"/>
</dbReference>
<proteinExistence type="predicted"/>
<keyword evidence="2" id="KW-1185">Reference proteome</keyword>
<dbReference type="eggNOG" id="ENOG5031GXG">
    <property type="taxonomic scope" value="Bacteria"/>
</dbReference>
<dbReference type="HOGENOM" id="CLU_627948_0_0_11"/>
<dbReference type="AlphaFoldDB" id="N6X0T5"/>
<sequence length="458" mass="51867">MAPKDRKRPALPVFVVELGMHGAKKRYPDGRKLTREERACLPLIASINEGVRAASELVATTAKSPDAAWLIKQFLNPVPLAGRKKVKLPSRPLLLKAIAHLEAIYEAGDLTLSATHTPSEPKKHLLRAIDSWFAAFDERAEKKQWKNVEGTPVTLEGLRRWQADLATMDLTVIPYLTLPPEFERALTMVEAWDDVLDRRGHIGERFSLREEVLRLHNWPGDQWRNGDDYASAQKRFHRRLKKARALAEDPIRDAIMLRALYLREGLLLGPVDPLDWFLAVCQFRWAVPEMLDMRPELMTWKLVDWLARLATPIEHVEAKTPKWARSAASPVDVPEGMLEVVSGPDLMIDLDEDVVTALPPGCRVRRLIASARTALGPDWTVYWVDSEWENSRPILNLVESAKLHPQVVFVSDEQPAELAEKIRPFLDRAYEIPTNPLTAHSHIPGVMPIFPEHPDAGL</sequence>
<dbReference type="OrthoDB" id="3247313at2"/>
<comment type="caution">
    <text evidence="1">The sequence shown here is derived from an EMBL/GenBank/DDBJ whole genome shotgun (WGS) entry which is preliminary data.</text>
</comment>
<evidence type="ECO:0000313" key="1">
    <source>
        <dbReference type="EMBL" id="ENO17401.1"/>
    </source>
</evidence>